<keyword evidence="4" id="KW-1185">Reference proteome</keyword>
<dbReference type="InterPro" id="IPR011650">
    <property type="entry name" value="Peptidase_M20_dimer"/>
</dbReference>
<dbReference type="SUPFAM" id="SSF53187">
    <property type="entry name" value="Zn-dependent exopeptidases"/>
    <property type="match status" value="1"/>
</dbReference>
<dbReference type="Gene3D" id="3.40.630.10">
    <property type="entry name" value="Zn peptidases"/>
    <property type="match status" value="1"/>
</dbReference>
<sequence>MPPKDNAFAPGFPSNADIAALTEWRRDLHRHPELSGEEAETAKRVVEMLSPTKPDRVLAGLGGHGIAAVYEAAEDGPSILLRCELDALPIEELGDVPYRSEVQGKAHLCGHDGHMAILAGVARWLGANRPVRGRAILLFQPAEEDGAGAAKVIADPRFAEITPDYALSLHNMPGLRFGHAALEPGAMACASRGMKITLTGRTAHASQPETGLSPVPAMSRLMPLLTGLGTGGVPSDPDFSLVTVTHARVGEPAFGVAPGQAELWVTLRTQNDAGMDALVARAEAAVGAAAIEAGLQHAISYHDVFRHCDNDAEATQLLASALEAENIPTEPGKLPMRASEDFGRFGDVSKSAMMLLGSGTDCAALHNPDYDFPDSLIAIGARVFVQCLRQRLF</sequence>
<feature type="domain" description="Peptidase M20 dimerisation" evidence="2">
    <location>
        <begin position="192"/>
        <end position="290"/>
    </location>
</feature>
<dbReference type="PIRSF" id="PIRSF005962">
    <property type="entry name" value="Pept_M20D_amidohydro"/>
    <property type="match status" value="1"/>
</dbReference>
<dbReference type="Gene3D" id="3.30.70.360">
    <property type="match status" value="1"/>
</dbReference>
<organism evidence="3 4">
    <name type="scientific">Thalassovita aquimarina</name>
    <dbReference type="NCBI Taxonomy" id="2785917"/>
    <lineage>
        <taxon>Bacteria</taxon>
        <taxon>Pseudomonadati</taxon>
        <taxon>Pseudomonadota</taxon>
        <taxon>Alphaproteobacteria</taxon>
        <taxon>Rhodobacterales</taxon>
        <taxon>Roseobacteraceae</taxon>
        <taxon>Thalassovita</taxon>
    </lineage>
</organism>
<protein>
    <submittedName>
        <fullName evidence="3">Amidohydrolase</fullName>
    </submittedName>
</protein>
<dbReference type="PANTHER" id="PTHR11014">
    <property type="entry name" value="PEPTIDASE M20 FAMILY MEMBER"/>
    <property type="match status" value="1"/>
</dbReference>
<evidence type="ECO:0000313" key="4">
    <source>
        <dbReference type="Proteomes" id="UP001195941"/>
    </source>
</evidence>
<keyword evidence="1" id="KW-0378">Hydrolase</keyword>
<dbReference type="PANTHER" id="PTHR11014:SF169">
    <property type="entry name" value="CLAN MH, FAMILY M20, PEPTIDASE T-LIKE METALLOPEPTIDASE"/>
    <property type="match status" value="1"/>
</dbReference>
<dbReference type="InterPro" id="IPR036264">
    <property type="entry name" value="Bact_exopeptidase_dim_dom"/>
</dbReference>
<evidence type="ECO:0000313" key="3">
    <source>
        <dbReference type="EMBL" id="MBR9650699.1"/>
    </source>
</evidence>
<comment type="caution">
    <text evidence="3">The sequence shown here is derived from an EMBL/GenBank/DDBJ whole genome shotgun (WGS) entry which is preliminary data.</text>
</comment>
<dbReference type="InterPro" id="IPR017439">
    <property type="entry name" value="Amidohydrolase"/>
</dbReference>
<dbReference type="InterPro" id="IPR002933">
    <property type="entry name" value="Peptidase_M20"/>
</dbReference>
<accession>A0ABS5HP65</accession>
<dbReference type="Pfam" id="PF01546">
    <property type="entry name" value="Peptidase_M20"/>
    <property type="match status" value="1"/>
</dbReference>
<evidence type="ECO:0000256" key="1">
    <source>
        <dbReference type="ARBA" id="ARBA00022801"/>
    </source>
</evidence>
<dbReference type="Proteomes" id="UP001195941">
    <property type="component" value="Unassembled WGS sequence"/>
</dbReference>
<proteinExistence type="predicted"/>
<dbReference type="Pfam" id="PF07687">
    <property type="entry name" value="M20_dimer"/>
    <property type="match status" value="1"/>
</dbReference>
<dbReference type="SUPFAM" id="SSF55031">
    <property type="entry name" value="Bacterial exopeptidase dimerisation domain"/>
    <property type="match status" value="1"/>
</dbReference>
<evidence type="ECO:0000259" key="2">
    <source>
        <dbReference type="Pfam" id="PF07687"/>
    </source>
</evidence>
<name>A0ABS5HP65_9RHOB</name>
<gene>
    <name evidence="3" type="ORF">IT775_06145</name>
</gene>
<dbReference type="NCBIfam" id="TIGR01891">
    <property type="entry name" value="amidohydrolases"/>
    <property type="match status" value="1"/>
</dbReference>
<reference evidence="3 4" key="1">
    <citation type="journal article" date="2021" name="Arch. Microbiol.">
        <title>Thalassobius aquimarinus sp. nov., isolated from the Sea of Japan seashore.</title>
        <authorList>
            <person name="Kurilenko V.V."/>
            <person name="Romanenko L.A."/>
            <person name="Chernysheva N.Y."/>
            <person name="Velansky P.V."/>
            <person name="Tekutyeva L.A."/>
            <person name="Isaeva M.P."/>
            <person name="Mikhailov V.V."/>
        </authorList>
    </citation>
    <scope>NUCLEOTIDE SEQUENCE [LARGE SCALE GENOMIC DNA]</scope>
    <source>
        <strain evidence="3 4">KMM 8518</strain>
    </source>
</reference>
<dbReference type="RefSeq" id="WP_212700215.1">
    <property type="nucleotide sequence ID" value="NZ_JADMKU010000004.1"/>
</dbReference>
<dbReference type="EMBL" id="JADMKU010000004">
    <property type="protein sequence ID" value="MBR9650699.1"/>
    <property type="molecule type" value="Genomic_DNA"/>
</dbReference>